<accession>A0A8H6PXV1</accession>
<evidence type="ECO:0000313" key="2">
    <source>
        <dbReference type="Proteomes" id="UP000654922"/>
    </source>
</evidence>
<dbReference type="OrthoDB" id="4502691at2759"/>
<evidence type="ECO:0000313" key="1">
    <source>
        <dbReference type="EMBL" id="KAF7163261.1"/>
    </source>
</evidence>
<name>A0A8H6PXV1_9EURO</name>
<dbReference type="Proteomes" id="UP000654922">
    <property type="component" value="Unassembled WGS sequence"/>
</dbReference>
<reference evidence="1" key="1">
    <citation type="submission" date="2020-06" db="EMBL/GenBank/DDBJ databases">
        <title>Draft genome sequences of strains closely related to Aspergillus parafelis and Aspergillus hiratsukae.</title>
        <authorList>
            <person name="Dos Santos R.A.C."/>
            <person name="Rivero-Menendez O."/>
            <person name="Steenwyk J.L."/>
            <person name="Mead M.E."/>
            <person name="Goldman G.H."/>
            <person name="Alastruey-Izquierdo A."/>
            <person name="Rokas A."/>
        </authorList>
    </citation>
    <scope>NUCLEOTIDE SEQUENCE</scope>
    <source>
        <strain evidence="1">CNM-CM5623</strain>
    </source>
</reference>
<gene>
    <name evidence="1" type="ORF">CNMCM5623_008282</name>
</gene>
<dbReference type="AlphaFoldDB" id="A0A8H6PXV1"/>
<dbReference type="EMBL" id="JACBAE010001345">
    <property type="protein sequence ID" value="KAF7163261.1"/>
    <property type="molecule type" value="Genomic_DNA"/>
</dbReference>
<sequence>MITDCKFSSKLSGLPKLVVGRLQDLLKDHLTDSGDSDINPPEPGQRSVKLKLEIARDTAQKTVRVLKKEKKVIGLRDVVAYIKSTCERSQELLLSYFPFDEDVPKYEWQVTLTLKVIMKPLHMNTNAATKIYVEIDEDVQSY</sequence>
<protein>
    <submittedName>
        <fullName evidence="1">Uncharacterized protein</fullName>
    </submittedName>
</protein>
<proteinExistence type="predicted"/>
<organism evidence="1 2">
    <name type="scientific">Aspergillus felis</name>
    <dbReference type="NCBI Taxonomy" id="1287682"/>
    <lineage>
        <taxon>Eukaryota</taxon>
        <taxon>Fungi</taxon>
        <taxon>Dikarya</taxon>
        <taxon>Ascomycota</taxon>
        <taxon>Pezizomycotina</taxon>
        <taxon>Eurotiomycetes</taxon>
        <taxon>Eurotiomycetidae</taxon>
        <taxon>Eurotiales</taxon>
        <taxon>Aspergillaceae</taxon>
        <taxon>Aspergillus</taxon>
        <taxon>Aspergillus subgen. Fumigati</taxon>
    </lineage>
</organism>
<comment type="caution">
    <text evidence="1">The sequence shown here is derived from an EMBL/GenBank/DDBJ whole genome shotgun (WGS) entry which is preliminary data.</text>
</comment>